<dbReference type="AlphaFoldDB" id="A0AAV2HXD3"/>
<evidence type="ECO:0000256" key="3">
    <source>
        <dbReference type="SAM" id="SignalP"/>
    </source>
</evidence>
<dbReference type="EMBL" id="CAXITT010000244">
    <property type="protein sequence ID" value="CAL1536983.1"/>
    <property type="molecule type" value="Genomic_DNA"/>
</dbReference>
<keyword evidence="2" id="KW-0472">Membrane</keyword>
<name>A0AAV2HXD3_LYMST</name>
<gene>
    <name evidence="4" type="ORF">GSLYS_00010896001</name>
</gene>
<feature type="region of interest" description="Disordered" evidence="1">
    <location>
        <begin position="150"/>
        <end position="203"/>
    </location>
</feature>
<reference evidence="4 5" key="1">
    <citation type="submission" date="2024-04" db="EMBL/GenBank/DDBJ databases">
        <authorList>
            <consortium name="Genoscope - CEA"/>
            <person name="William W."/>
        </authorList>
    </citation>
    <scope>NUCLEOTIDE SEQUENCE [LARGE SCALE GENOMIC DNA]</scope>
</reference>
<evidence type="ECO:0000313" key="4">
    <source>
        <dbReference type="EMBL" id="CAL1536983.1"/>
    </source>
</evidence>
<accession>A0AAV2HXD3</accession>
<keyword evidence="5" id="KW-1185">Reference proteome</keyword>
<feature type="chain" id="PRO_5043662741" evidence="3">
    <location>
        <begin position="31"/>
        <end position="203"/>
    </location>
</feature>
<feature type="compositionally biased region" description="Pro residues" evidence="1">
    <location>
        <begin position="154"/>
        <end position="171"/>
    </location>
</feature>
<evidence type="ECO:0000313" key="5">
    <source>
        <dbReference type="Proteomes" id="UP001497497"/>
    </source>
</evidence>
<keyword evidence="2" id="KW-0812">Transmembrane</keyword>
<feature type="transmembrane region" description="Helical" evidence="2">
    <location>
        <begin position="62"/>
        <end position="85"/>
    </location>
</feature>
<comment type="caution">
    <text evidence="4">The sequence shown here is derived from an EMBL/GenBank/DDBJ whole genome shotgun (WGS) entry which is preliminary data.</text>
</comment>
<evidence type="ECO:0000256" key="1">
    <source>
        <dbReference type="SAM" id="MobiDB-lite"/>
    </source>
</evidence>
<dbReference type="Proteomes" id="UP001497497">
    <property type="component" value="Unassembled WGS sequence"/>
</dbReference>
<proteinExistence type="predicted"/>
<feature type="signal peptide" evidence="3">
    <location>
        <begin position="1"/>
        <end position="30"/>
    </location>
</feature>
<organism evidence="4 5">
    <name type="scientific">Lymnaea stagnalis</name>
    <name type="common">Great pond snail</name>
    <name type="synonym">Helix stagnalis</name>
    <dbReference type="NCBI Taxonomy" id="6523"/>
    <lineage>
        <taxon>Eukaryota</taxon>
        <taxon>Metazoa</taxon>
        <taxon>Spiralia</taxon>
        <taxon>Lophotrochozoa</taxon>
        <taxon>Mollusca</taxon>
        <taxon>Gastropoda</taxon>
        <taxon>Heterobranchia</taxon>
        <taxon>Euthyneura</taxon>
        <taxon>Panpulmonata</taxon>
        <taxon>Hygrophila</taxon>
        <taxon>Lymnaeoidea</taxon>
        <taxon>Lymnaeidae</taxon>
        <taxon>Lymnaea</taxon>
    </lineage>
</organism>
<sequence length="203" mass="21257">MGRRRMAAIVNSRVGPILLILCSLVSITVGDYCIDTSYPFNSNYCPYGCCSYNRSLCCSSNIGLIVGLCVGGGALVVIIVVVIICCRRRRYAGVIVRNQAAQPAIVVAQNTSTSQAGVFATGGYQPGYNPQPYGAYPQYPQGYPAAAYPQGPGGYPPQGPGGYPPQVPGGYPPQASGGYPPQAPGGFVQAPPNYDSLNKHQVS</sequence>
<keyword evidence="2" id="KW-1133">Transmembrane helix</keyword>
<evidence type="ECO:0000256" key="2">
    <source>
        <dbReference type="SAM" id="Phobius"/>
    </source>
</evidence>
<keyword evidence="3" id="KW-0732">Signal</keyword>
<protein>
    <submittedName>
        <fullName evidence="4">Uncharacterized protein</fullName>
    </submittedName>
</protein>